<dbReference type="EMBL" id="AMQN01005112">
    <property type="status" value="NOT_ANNOTATED_CDS"/>
    <property type="molecule type" value="Genomic_DNA"/>
</dbReference>
<dbReference type="InterPro" id="IPR036034">
    <property type="entry name" value="PDZ_sf"/>
</dbReference>
<proteinExistence type="inferred from homology"/>
<organism evidence="7">
    <name type="scientific">Capitella teleta</name>
    <name type="common">Polychaete worm</name>
    <dbReference type="NCBI Taxonomy" id="283909"/>
    <lineage>
        <taxon>Eukaryota</taxon>
        <taxon>Metazoa</taxon>
        <taxon>Spiralia</taxon>
        <taxon>Lophotrochozoa</taxon>
        <taxon>Annelida</taxon>
        <taxon>Polychaeta</taxon>
        <taxon>Sedentaria</taxon>
        <taxon>Scolecida</taxon>
        <taxon>Capitellidae</taxon>
        <taxon>Capitella</taxon>
    </lineage>
</organism>
<dbReference type="EMBL" id="KB295185">
    <property type="protein sequence ID" value="ELU13464.1"/>
    <property type="molecule type" value="Genomic_DNA"/>
</dbReference>
<feature type="compositionally biased region" description="Low complexity" evidence="5">
    <location>
        <begin position="296"/>
        <end position="318"/>
    </location>
</feature>
<feature type="compositionally biased region" description="Polar residues" evidence="5">
    <location>
        <begin position="283"/>
        <end position="294"/>
    </location>
</feature>
<accession>R7V4G0</accession>
<feature type="region of interest" description="Disordered" evidence="5">
    <location>
        <begin position="706"/>
        <end position="748"/>
    </location>
</feature>
<dbReference type="Proteomes" id="UP000014760">
    <property type="component" value="Unassembled WGS sequence"/>
</dbReference>
<evidence type="ECO:0000313" key="9">
    <source>
        <dbReference type="Proteomes" id="UP000014760"/>
    </source>
</evidence>
<reference evidence="7 9" key="2">
    <citation type="journal article" date="2013" name="Nature">
        <title>Insights into bilaterian evolution from three spiralian genomes.</title>
        <authorList>
            <person name="Simakov O."/>
            <person name="Marletaz F."/>
            <person name="Cho S.J."/>
            <person name="Edsinger-Gonzales E."/>
            <person name="Havlak P."/>
            <person name="Hellsten U."/>
            <person name="Kuo D.H."/>
            <person name="Larsson T."/>
            <person name="Lv J."/>
            <person name="Arendt D."/>
            <person name="Savage R."/>
            <person name="Osoegawa K."/>
            <person name="de Jong P."/>
            <person name="Grimwood J."/>
            <person name="Chapman J.A."/>
            <person name="Shapiro H."/>
            <person name="Aerts A."/>
            <person name="Otillar R.P."/>
            <person name="Terry A.Y."/>
            <person name="Boore J.L."/>
            <person name="Grigoriev I.V."/>
            <person name="Lindberg D.R."/>
            <person name="Seaver E.C."/>
            <person name="Weisblat D.A."/>
            <person name="Putnam N.H."/>
            <person name="Rokhsar D.S."/>
        </authorList>
    </citation>
    <scope>NUCLEOTIDE SEQUENCE</scope>
    <source>
        <strain evidence="7 9">I ESC-2004</strain>
    </source>
</reference>
<dbReference type="SUPFAM" id="SSF50156">
    <property type="entry name" value="PDZ domain-like"/>
    <property type="match status" value="1"/>
</dbReference>
<dbReference type="AlphaFoldDB" id="R7V4G0"/>
<dbReference type="InterPro" id="IPR001478">
    <property type="entry name" value="PDZ"/>
</dbReference>
<evidence type="ECO:0000256" key="1">
    <source>
        <dbReference type="ARBA" id="ARBA00004496"/>
    </source>
</evidence>
<dbReference type="GO" id="GO:0015629">
    <property type="term" value="C:actin cytoskeleton"/>
    <property type="evidence" value="ECO:0007669"/>
    <property type="project" value="TreeGrafter"/>
</dbReference>
<feature type="compositionally biased region" description="Basic residues" evidence="5">
    <location>
        <begin position="324"/>
        <end position="335"/>
    </location>
</feature>
<feature type="region of interest" description="Disordered" evidence="5">
    <location>
        <begin position="764"/>
        <end position="786"/>
    </location>
</feature>
<feature type="region of interest" description="Disordered" evidence="5">
    <location>
        <begin position="1097"/>
        <end position="1124"/>
    </location>
</feature>
<feature type="compositionally biased region" description="Acidic residues" evidence="5">
    <location>
        <begin position="1115"/>
        <end position="1124"/>
    </location>
</feature>
<evidence type="ECO:0000256" key="5">
    <source>
        <dbReference type="SAM" id="MobiDB-lite"/>
    </source>
</evidence>
<feature type="region of interest" description="Disordered" evidence="5">
    <location>
        <begin position="255"/>
        <end position="349"/>
    </location>
</feature>
<name>R7V4G0_CAPTE</name>
<dbReference type="PANTHER" id="PTHR24217:SF0">
    <property type="entry name" value="PDZ DOMAIN-CONTAINING PROTEIN"/>
    <property type="match status" value="1"/>
</dbReference>
<comment type="similarity">
    <text evidence="4">Belongs to the synaptopodin family.</text>
</comment>
<dbReference type="Gene3D" id="2.30.42.10">
    <property type="match status" value="1"/>
</dbReference>
<feature type="compositionally biased region" description="Low complexity" evidence="5">
    <location>
        <begin position="190"/>
        <end position="204"/>
    </location>
</feature>
<protein>
    <recommendedName>
        <fullName evidence="6">PDZ domain-containing protein</fullName>
    </recommendedName>
</protein>
<reference evidence="8" key="3">
    <citation type="submission" date="2015-06" db="UniProtKB">
        <authorList>
            <consortium name="EnsemblMetazoa"/>
        </authorList>
    </citation>
    <scope>IDENTIFICATION</scope>
</reference>
<dbReference type="EnsemblMetazoa" id="CapteT216189">
    <property type="protein sequence ID" value="CapteP216189"/>
    <property type="gene ID" value="CapteG216189"/>
</dbReference>
<dbReference type="GO" id="GO:0005634">
    <property type="term" value="C:nucleus"/>
    <property type="evidence" value="ECO:0007669"/>
    <property type="project" value="TreeGrafter"/>
</dbReference>
<sequence>MADSAADDDDAPEVLFRAKLHRDDSKKAWGFRLQGGIEYRKPLTLLKVVDGSVAAAFGLHAGDILVKLGGHAAEGMSHKEAQRAIMASGNALEIIVERADVTMSPPSTSLSNSPDPPPSMKSDIVHQNSSSSSSSSTHPHVHNSNTTLDRRKPPNDLDPPSLAQGSPLQNHCDDDDDDIDDACDENIPLDSTQSTSISSSSPTPDTKKNPVNSEDAQETKPSSNHIPTGRQQFSGQPFATVNAAPTVEVDAPYVSSIASGPSVGPHKRHNESPSPKAELPQIPKQSTRTASSEVPSDISPCSTDSDSSSDASTVSVVRVDTKDKRKTSAPWRQHRTSQSDVEAESLSQTKPIQVVVEKMVVGNVVLKGKKDSNQNMLTPIKVEISANEPVESVLKVKPVEEAVDRSPAPWRARSSSLSEETKEKKADITEDVNGDASDSSDQSSSSAPWRKQRADQSKAVVSDAIEKISGKFKVDEESPKSERFFLTHDITGRAIAPVVADRKEKKPEKEEPKAVMKTTKPIIVVDTAEKLTPSLTFVGKRIEEVAGDLDNPRLLQDIRSSPTGRGSPNMGVPMQIPLITLPEPISSFKPEGYLRPQILEHHFMGAAPDLADIPMPAVKEMVADLNRRLEAIAAQHPKIANTPGQQHQELGLSFVDSRGMSTVKPRYGQGAYSREVGNEIFMGAPSLTKQDLDQLKQRLLSPGREAFAVPSDRRLSPHSLSPAPGRRRFSLPGGSLSPRSSGAARKVHFAEPVESSVIEIEPRWPRRRFDPQGTIPEPTTQQYSSASSLAQKLDRIELENALASAAMKKSRALLDPQRNATAKHTPPKQTAEAPSGYTQTPREGVVPIHAHKPQLSEGILSAQTGQKSPNQISFSVQKGKGGVRTTVVSFSIPPGVSGGAPSQIAYSISPGASHDQPFRIEYHNPPSYEEAMQYARNEQMRTSPKPDNSRPVTYSGFDSHLLSSASNRPSSPRTVPPHLHPHPRSYSDTVSIDPRLQMQPPERRHHPDASFYGMRRAPSPILTGRSSPQTQPSRNPRRDVPQVMALPLGQPDVAASVLQGFQVPPLDEGVFAYFDKSFSDKFLQQMAWQGMSVFGVDSRPEDPTTSETYKLVREMDEEQTQESL</sequence>
<dbReference type="InterPro" id="IPR051976">
    <property type="entry name" value="Synaptopodin_domain"/>
</dbReference>
<evidence type="ECO:0000256" key="4">
    <source>
        <dbReference type="ARBA" id="ARBA00038161"/>
    </source>
</evidence>
<feature type="compositionally biased region" description="Polar residues" evidence="5">
    <location>
        <begin position="961"/>
        <end position="973"/>
    </location>
</feature>
<dbReference type="STRING" id="283909.R7V4G0"/>
<comment type="subcellular location">
    <subcellularLocation>
        <location evidence="1">Cytoplasm</location>
    </subcellularLocation>
</comment>
<feature type="compositionally biased region" description="Low complexity" evidence="5">
    <location>
        <begin position="405"/>
        <end position="418"/>
    </location>
</feature>
<dbReference type="PANTHER" id="PTHR24217">
    <property type="entry name" value="PUTATIVE-RELATED"/>
    <property type="match status" value="1"/>
</dbReference>
<feature type="compositionally biased region" description="Low complexity" evidence="5">
    <location>
        <begin position="128"/>
        <end position="147"/>
    </location>
</feature>
<feature type="compositionally biased region" description="Polar residues" evidence="5">
    <location>
        <begin position="104"/>
        <end position="113"/>
    </location>
</feature>
<dbReference type="CDD" id="cd23068">
    <property type="entry name" value="PDZ_ZASP52-like"/>
    <property type="match status" value="1"/>
</dbReference>
<dbReference type="Pfam" id="PF00595">
    <property type="entry name" value="PDZ"/>
    <property type="match status" value="1"/>
</dbReference>
<dbReference type="PROSITE" id="PS50106">
    <property type="entry name" value="PDZ"/>
    <property type="match status" value="1"/>
</dbReference>
<feature type="compositionally biased region" description="Polar residues" evidence="5">
    <location>
        <begin position="777"/>
        <end position="786"/>
    </location>
</feature>
<feature type="region of interest" description="Disordered" evidence="5">
    <location>
        <begin position="102"/>
        <end position="241"/>
    </location>
</feature>
<keyword evidence="9" id="KW-1185">Reference proteome</keyword>
<feature type="compositionally biased region" description="Polar residues" evidence="5">
    <location>
        <begin position="1024"/>
        <end position="1034"/>
    </location>
</feature>
<keyword evidence="2" id="KW-0963">Cytoplasm</keyword>
<feature type="compositionally biased region" description="Low complexity" evidence="5">
    <location>
        <begin position="730"/>
        <end position="744"/>
    </location>
</feature>
<dbReference type="GO" id="GO:0003779">
    <property type="term" value="F:actin binding"/>
    <property type="evidence" value="ECO:0007669"/>
    <property type="project" value="TreeGrafter"/>
</dbReference>
<feature type="compositionally biased region" description="Low complexity" evidence="5">
    <location>
        <begin position="435"/>
        <end position="447"/>
    </location>
</feature>
<feature type="region of interest" description="Disordered" evidence="5">
    <location>
        <begin position="937"/>
        <end position="1039"/>
    </location>
</feature>
<evidence type="ECO:0000256" key="2">
    <source>
        <dbReference type="ARBA" id="ARBA00022490"/>
    </source>
</evidence>
<gene>
    <name evidence="7" type="ORF">CAPTEDRAFT_216189</name>
</gene>
<reference evidence="9" key="1">
    <citation type="submission" date="2012-12" db="EMBL/GenBank/DDBJ databases">
        <authorList>
            <person name="Hellsten U."/>
            <person name="Grimwood J."/>
            <person name="Chapman J.A."/>
            <person name="Shapiro H."/>
            <person name="Aerts A."/>
            <person name="Otillar R.P."/>
            <person name="Terry A.Y."/>
            <person name="Boore J.L."/>
            <person name="Simakov O."/>
            <person name="Marletaz F."/>
            <person name="Cho S.-J."/>
            <person name="Edsinger-Gonzales E."/>
            <person name="Havlak P."/>
            <person name="Kuo D.-H."/>
            <person name="Larsson T."/>
            <person name="Lv J."/>
            <person name="Arendt D."/>
            <person name="Savage R."/>
            <person name="Osoegawa K."/>
            <person name="de Jong P."/>
            <person name="Lindberg D.R."/>
            <person name="Seaver E.C."/>
            <person name="Weisblat D.A."/>
            <person name="Putnam N.H."/>
            <person name="Grigoriev I.V."/>
            <person name="Rokhsar D.S."/>
        </authorList>
    </citation>
    <scope>NUCLEOTIDE SEQUENCE</scope>
    <source>
        <strain evidence="9">I ESC-2004</strain>
    </source>
</reference>
<feature type="region of interest" description="Disordered" evidence="5">
    <location>
        <begin position="396"/>
        <end position="460"/>
    </location>
</feature>
<feature type="compositionally biased region" description="Polar residues" evidence="5">
    <location>
        <begin position="336"/>
        <end position="349"/>
    </location>
</feature>
<evidence type="ECO:0000313" key="8">
    <source>
        <dbReference type="EnsemblMetazoa" id="CapteP216189"/>
    </source>
</evidence>
<feature type="domain" description="PDZ" evidence="6">
    <location>
        <begin position="17"/>
        <end position="100"/>
    </location>
</feature>
<feature type="compositionally biased region" description="Basic and acidic residues" evidence="5">
    <location>
        <begin position="419"/>
        <end position="428"/>
    </location>
</feature>
<evidence type="ECO:0000313" key="7">
    <source>
        <dbReference type="EMBL" id="ELU13464.1"/>
    </source>
</evidence>
<dbReference type="SMART" id="SM00228">
    <property type="entry name" value="PDZ"/>
    <property type="match status" value="1"/>
</dbReference>
<feature type="compositionally biased region" description="Polar residues" evidence="5">
    <location>
        <begin position="940"/>
        <end position="952"/>
    </location>
</feature>
<evidence type="ECO:0000256" key="3">
    <source>
        <dbReference type="ARBA" id="ARBA00022553"/>
    </source>
</evidence>
<feature type="compositionally biased region" description="Acidic residues" evidence="5">
    <location>
        <begin position="173"/>
        <end position="184"/>
    </location>
</feature>
<dbReference type="FunFam" id="2.30.42.10:FF:000055">
    <property type="entry name" value="PDZ and LIM domain protein 3"/>
    <property type="match status" value="1"/>
</dbReference>
<feature type="region of interest" description="Disordered" evidence="5">
    <location>
        <begin position="810"/>
        <end position="842"/>
    </location>
</feature>
<evidence type="ECO:0000259" key="6">
    <source>
        <dbReference type="PROSITE" id="PS50106"/>
    </source>
</evidence>
<dbReference type="OMA" id="MVQNMDG"/>
<dbReference type="GO" id="GO:0030018">
    <property type="term" value="C:Z disc"/>
    <property type="evidence" value="ECO:0007669"/>
    <property type="project" value="TreeGrafter"/>
</dbReference>
<dbReference type="GO" id="GO:0032233">
    <property type="term" value="P:positive regulation of actin filament bundle assembly"/>
    <property type="evidence" value="ECO:0007669"/>
    <property type="project" value="TreeGrafter"/>
</dbReference>
<dbReference type="OrthoDB" id="44841at2759"/>
<dbReference type="HOGENOM" id="CLU_279948_0_0_1"/>
<keyword evidence="3" id="KW-0597">Phosphoprotein</keyword>
<feature type="compositionally biased region" description="Polar residues" evidence="5">
    <location>
        <begin position="209"/>
        <end position="239"/>
    </location>
</feature>